<accession>F3ZT93</accession>
<dbReference type="AlphaFoldDB" id="F3ZT93"/>
<evidence type="ECO:0000259" key="1">
    <source>
        <dbReference type="Pfam" id="PF15495"/>
    </source>
</evidence>
<name>F3ZT93_9BACE</name>
<dbReference type="HOGENOM" id="CLU_531747_0_0_10"/>
<sequence>MKTKYGFYLLMLTFHLIACHDSLDCQNEPSKPNKGQGSYIDMSIIQNDDAIISRSLHSRNSVGDDIISDITFYLTDQCRIKTATGYEPGLVIEDIVKGTEIQQTGNLVKVKAHTKLENGIYLVIAIANSEHLKWNKQIKDTLQIFENISYNKELINQATSPYYFLMTNSGKSFIYPDFPKPEDIIINNKSFLSQFLSFINTPENTRHSVINLNNNSSENPAKVNIYLDRFVAAIDAKSDNVIPTIKPYFNIINNDLSFTLNGFVTLNSPLIQNLIEISQFYTDDFEGGSIVLGDFLSTPYVFDFQENIEDMGWYNQIDTYSKIDSNNQVVDYKDASVKNRFNLQRKYVPENNTSTTGPPINNFFITNCRQGYVTGVIFQVKEINNHSFYVIKNGLQNKLYKYNKNDADEVNQIPSNAIKYEEGVMYYTYFIPDLYQYAKGQHYDVDLFYSVMRNTIYTLHLSSLSSLGGIYPGGDLPNPGNPDEEIDEDNLIKLGIKILVNPWIDGKTDIEL</sequence>
<dbReference type="Gene3D" id="2.60.40.3690">
    <property type="match status" value="1"/>
</dbReference>
<keyword evidence="3" id="KW-1185">Reference proteome</keyword>
<proteinExistence type="predicted"/>
<organism evidence="2 3">
    <name type="scientific">Bacteroides coprosuis DSM 18011</name>
    <dbReference type="NCBI Taxonomy" id="679937"/>
    <lineage>
        <taxon>Bacteria</taxon>
        <taxon>Pseudomonadati</taxon>
        <taxon>Bacteroidota</taxon>
        <taxon>Bacteroidia</taxon>
        <taxon>Bacteroidales</taxon>
        <taxon>Bacteroidaceae</taxon>
        <taxon>Bacteroides</taxon>
    </lineage>
</organism>
<protein>
    <recommendedName>
        <fullName evidence="1">Minor fimbrium subunit Mfa1 C-terminal domain-containing protein</fullName>
    </recommendedName>
</protein>
<dbReference type="Pfam" id="PF15495">
    <property type="entry name" value="Fimbrillin_C"/>
    <property type="match status" value="1"/>
</dbReference>
<evidence type="ECO:0000313" key="3">
    <source>
        <dbReference type="Proteomes" id="UP000018439"/>
    </source>
</evidence>
<feature type="domain" description="Minor fimbrium subunit Mfa1 C-terminal" evidence="1">
    <location>
        <begin position="419"/>
        <end position="505"/>
    </location>
</feature>
<dbReference type="Proteomes" id="UP000018439">
    <property type="component" value="Chromosome"/>
</dbReference>
<evidence type="ECO:0000313" key="2">
    <source>
        <dbReference type="EMBL" id="EGJ72261.1"/>
    </source>
</evidence>
<dbReference type="OrthoDB" id="1026070at2"/>
<dbReference type="STRING" id="679937.Bcop_2087"/>
<gene>
    <name evidence="2" type="ORF">Bcop_2087</name>
</gene>
<reference evidence="2 3" key="1">
    <citation type="journal article" date="2011" name="Stand. Genomic Sci.">
        <title>Non-contiguous finished genome sequence of Bacteroides coprosuis type strain (PC139).</title>
        <authorList>
            <person name="Land M."/>
            <person name="Held B."/>
            <person name="Gronow S."/>
            <person name="Abt B."/>
            <person name="Lucas S."/>
            <person name="Del Rio T.G."/>
            <person name="Nolan M."/>
            <person name="Tice H."/>
            <person name="Cheng J.F."/>
            <person name="Pitluck S."/>
            <person name="Liolios K."/>
            <person name="Pagani I."/>
            <person name="Ivanova N."/>
            <person name="Mavromatis K."/>
            <person name="Mikhailova N."/>
            <person name="Pati A."/>
            <person name="Tapia R."/>
            <person name="Han C."/>
            <person name="Goodwin L."/>
            <person name="Chen A."/>
            <person name="Palaniappan K."/>
            <person name="Hauser L."/>
            <person name="Brambilla E.M."/>
            <person name="Rohde M."/>
            <person name="Goker M."/>
            <person name="Detter J.C."/>
            <person name="Woyke T."/>
            <person name="Bristow J."/>
            <person name="Eisen J.A."/>
            <person name="Markowitz V."/>
            <person name="Hugenholtz P."/>
            <person name="Kyrpides N.C."/>
            <person name="Klenk H.P."/>
            <person name="Lapidus A."/>
        </authorList>
    </citation>
    <scope>NUCLEOTIDE SEQUENCE [LARGE SCALE GENOMIC DNA]</scope>
    <source>
        <strain evidence="2 3">DSM 18011</strain>
    </source>
</reference>
<dbReference type="EMBL" id="CM001167">
    <property type="protein sequence ID" value="EGJ72261.1"/>
    <property type="molecule type" value="Genomic_DNA"/>
</dbReference>
<dbReference type="InterPro" id="IPR029140">
    <property type="entry name" value="Mfa1_C"/>
</dbReference>